<evidence type="ECO:0000313" key="3">
    <source>
        <dbReference type="EMBL" id="MCW1926471.1"/>
    </source>
</evidence>
<keyword evidence="4" id="KW-1185">Reference proteome</keyword>
<dbReference type="RefSeq" id="WP_264490579.1">
    <property type="nucleotide sequence ID" value="NZ_JAPDDT010000027.1"/>
</dbReference>
<name>A0ABT3GSK9_9BACT</name>
<dbReference type="Proteomes" id="UP001320876">
    <property type="component" value="Unassembled WGS sequence"/>
</dbReference>
<gene>
    <name evidence="3" type="ORF">OKA05_28225</name>
</gene>
<dbReference type="Pfam" id="PF10137">
    <property type="entry name" value="CAP12-PCTIR_TIR"/>
    <property type="match status" value="1"/>
</dbReference>
<dbReference type="EMBL" id="JAPDDT010000027">
    <property type="protein sequence ID" value="MCW1926471.1"/>
    <property type="molecule type" value="Genomic_DNA"/>
</dbReference>
<sequence>MTTPTSARPVVFVGSSVEGLSIARALQQNLDHEAEVILWSQGVFGLSEGGLESLVDRLSLFDFAILVLTPDDLTTSRETDAQSPRDNVVFELGLFMGSLGRSRTFIVYDRTAKLKLPSDLAGVNPATYAPPSAGSLQSALGACSAEILNAIQTKGRKERPDDVSGSHIDQATQFKVIAGLLEPAAWQFFILMREAGATLRREEWISLGVRYEYAIQSEVQYGTGSGYFGTNKLCQRLADADLLSADLRGRVSLTERGRAFAEWLGESGYRAQYFWSDIGTWGERPPEVMGETPHPRDMPRQPLTE</sequence>
<dbReference type="InterPro" id="IPR019302">
    <property type="entry name" value="CAP12/PCTIR_TIR_dom"/>
</dbReference>
<feature type="region of interest" description="Disordered" evidence="1">
    <location>
        <begin position="284"/>
        <end position="305"/>
    </location>
</feature>
<feature type="domain" description="CD-NTase-associated protein 12/Pycsar effector protein TIR" evidence="2">
    <location>
        <begin position="11"/>
        <end position="128"/>
    </location>
</feature>
<proteinExistence type="predicted"/>
<reference evidence="3 4" key="1">
    <citation type="submission" date="2022-10" db="EMBL/GenBank/DDBJ databases">
        <title>Luteolibacter arcticus strain CCTCC AB 2014275, whole genome shotgun sequencing project.</title>
        <authorList>
            <person name="Zhao G."/>
            <person name="Shen L."/>
        </authorList>
    </citation>
    <scope>NUCLEOTIDE SEQUENCE [LARGE SCALE GENOMIC DNA]</scope>
    <source>
        <strain evidence="3 4">CCTCC AB 2014275</strain>
    </source>
</reference>
<evidence type="ECO:0000256" key="1">
    <source>
        <dbReference type="SAM" id="MobiDB-lite"/>
    </source>
</evidence>
<organism evidence="3 4">
    <name type="scientific">Luteolibacter arcticus</name>
    <dbReference type="NCBI Taxonomy" id="1581411"/>
    <lineage>
        <taxon>Bacteria</taxon>
        <taxon>Pseudomonadati</taxon>
        <taxon>Verrucomicrobiota</taxon>
        <taxon>Verrucomicrobiia</taxon>
        <taxon>Verrucomicrobiales</taxon>
        <taxon>Verrucomicrobiaceae</taxon>
        <taxon>Luteolibacter</taxon>
    </lineage>
</organism>
<evidence type="ECO:0000259" key="2">
    <source>
        <dbReference type="Pfam" id="PF10137"/>
    </source>
</evidence>
<evidence type="ECO:0000313" key="4">
    <source>
        <dbReference type="Proteomes" id="UP001320876"/>
    </source>
</evidence>
<accession>A0ABT3GSK9</accession>
<protein>
    <submittedName>
        <fullName evidence="3">Nucleotide-binding protein</fullName>
    </submittedName>
</protein>
<comment type="caution">
    <text evidence="3">The sequence shown here is derived from an EMBL/GenBank/DDBJ whole genome shotgun (WGS) entry which is preliminary data.</text>
</comment>